<name>A0A6M3K471_9ZZZZ</name>
<protein>
    <submittedName>
        <fullName evidence="1">Uncharacterized protein</fullName>
    </submittedName>
</protein>
<proteinExistence type="predicted"/>
<reference evidence="1" key="1">
    <citation type="submission" date="2020-03" db="EMBL/GenBank/DDBJ databases">
        <title>The deep terrestrial virosphere.</title>
        <authorList>
            <person name="Holmfeldt K."/>
            <person name="Nilsson E."/>
            <person name="Simone D."/>
            <person name="Lopez-Fernandez M."/>
            <person name="Wu X."/>
            <person name="de Brujin I."/>
            <person name="Lundin D."/>
            <person name="Andersson A."/>
            <person name="Bertilsson S."/>
            <person name="Dopson M."/>
        </authorList>
    </citation>
    <scope>NUCLEOTIDE SEQUENCE</scope>
    <source>
        <strain evidence="1">MM415A01404</strain>
    </source>
</reference>
<gene>
    <name evidence="1" type="ORF">MM415A01404_0013</name>
</gene>
<organism evidence="1">
    <name type="scientific">viral metagenome</name>
    <dbReference type="NCBI Taxonomy" id="1070528"/>
    <lineage>
        <taxon>unclassified sequences</taxon>
        <taxon>metagenomes</taxon>
        <taxon>organismal metagenomes</taxon>
    </lineage>
</organism>
<dbReference type="AlphaFoldDB" id="A0A6M3K471"/>
<sequence length="230" mass="24227">MGRKEGAVLSGKLAIPTYEQFIGAKHSNTIVGTSVTQVPAANLSNRKAILIQNKHAGNVVYLGGGIPYVFIGKHQDAANDEHDKRIYQWFHSASGTHEWFLADSAKTAPSGLSQVTYLYYATIGGSETLATAGTVGSLAAEHGWGWGTTAEVSGNTIFIRTNGASPANSPKFRYETLLGYYFSLTADDTSLTGGIELTAGNAISATLDGSVRIFAIASGATTAVGTWEFI</sequence>
<accession>A0A6M3K471</accession>
<evidence type="ECO:0000313" key="1">
    <source>
        <dbReference type="EMBL" id="QJA76894.1"/>
    </source>
</evidence>
<dbReference type="EMBL" id="MT142250">
    <property type="protein sequence ID" value="QJA76894.1"/>
    <property type="molecule type" value="Genomic_DNA"/>
</dbReference>